<evidence type="ECO:0000259" key="2">
    <source>
        <dbReference type="Pfam" id="PF13387"/>
    </source>
</evidence>
<feature type="domain" description="Lnb N-terminal periplasmic" evidence="2">
    <location>
        <begin position="144"/>
        <end position="313"/>
    </location>
</feature>
<name>A0AAV3JG31_LEPBO</name>
<keyword evidence="1" id="KW-0472">Membrane</keyword>
<gene>
    <name evidence="5" type="ORF">LEP1GSC103_4007</name>
</gene>
<accession>A0AAV3JG31</accession>
<dbReference type="InterPro" id="IPR057162">
    <property type="entry name" value="DUF7840"/>
</dbReference>
<organism evidence="5 6">
    <name type="scientific">Leptospira borgpetersenii serovar Javanica str. UI 09931</name>
    <dbReference type="NCBI Taxonomy" id="1049767"/>
    <lineage>
        <taxon>Bacteria</taxon>
        <taxon>Pseudomonadati</taxon>
        <taxon>Spirochaetota</taxon>
        <taxon>Spirochaetia</taxon>
        <taxon>Leptospirales</taxon>
        <taxon>Leptospiraceae</taxon>
        <taxon>Leptospira</taxon>
    </lineage>
</organism>
<dbReference type="AlphaFoldDB" id="A0AAV3JG31"/>
<keyword evidence="1" id="KW-0812">Transmembrane</keyword>
<protein>
    <submittedName>
        <fullName evidence="5">PF13387 domain protein</fullName>
    </submittedName>
</protein>
<proteinExistence type="predicted"/>
<dbReference type="RefSeq" id="WP_002732877.1">
    <property type="nucleotide sequence ID" value="NZ_AHNP02000003.1"/>
</dbReference>
<dbReference type="Pfam" id="PF25222">
    <property type="entry name" value="DUF7840"/>
    <property type="match status" value="1"/>
</dbReference>
<evidence type="ECO:0000313" key="5">
    <source>
        <dbReference type="EMBL" id="EPG59570.1"/>
    </source>
</evidence>
<evidence type="ECO:0000259" key="3">
    <source>
        <dbReference type="Pfam" id="PF25222"/>
    </source>
</evidence>
<sequence length="653" mass="76629">MGGCFSFLKASLSRSLSGILIVYLFVIPLFSENRTSRELFIEDKIGSIQKEGIYKERSWLTLLHYEEVSENKYRSYADSDSFFFSPSGKTNPSLELETSLRVFSKDEALTDLSVECLFPARFYWIRERFSIDPNVFPIPSCPKFEEFHNQMKAHSLSVVFAAFHPEHPASLFGHTMFKFNSSTKEVEELEDVVVTYAAIIPRIIDPFSYVFNGLSGNFPGSFEIQKYKYKIYEYNEYENRSLWEYKLNIDEKGIERIIRHLWEMQKNHFDYYFFDENCSFRILTLLDVGDPELRLSDRKKFLVQPADTIKLMAARKNLFLEVKFRPSIVERYRQKYGFLTESERELLRKVIKDDEDVSQQLSENRRAILYDAAIDYLLIKKSMEKGTLDEKDKERYYRYNSLRGDMGNLLKLNDYYYPPTASNPLLGHDPSQITVSAGNSSNGAFGEFTFRPVLRDFTDSYPGYSPYNQLFFLNTNIRVYENMKSPKLQEIHFIQMTSLHPIGQFLNKASWRFDVGVKSLLTEKVFKEDPGILFGFSSFGFGVASEPFYYFSRYSLIFYSFLDVRGDISDSFRRGYRLGSIATIGMLCRITERFSFHLIGDYRSYSFGDKQYFPEFSVQGNYLLTERIALEFQYRKNYFTSLEETKFGAKLYF</sequence>
<feature type="transmembrane region" description="Helical" evidence="1">
    <location>
        <begin position="12"/>
        <end position="30"/>
    </location>
</feature>
<dbReference type="EMBL" id="AHNP02000003">
    <property type="protein sequence ID" value="EPG59570.1"/>
    <property type="molecule type" value="Genomic_DNA"/>
</dbReference>
<dbReference type="Pfam" id="PF25225">
    <property type="entry name" value="DUF7843"/>
    <property type="match status" value="1"/>
</dbReference>
<comment type="caution">
    <text evidence="5">The sequence shown here is derived from an EMBL/GenBank/DDBJ whole genome shotgun (WGS) entry which is preliminary data.</text>
</comment>
<dbReference type="InterPro" id="IPR025178">
    <property type="entry name" value="Lnb_N"/>
</dbReference>
<dbReference type="Pfam" id="PF13387">
    <property type="entry name" value="Lnb_N"/>
    <property type="match status" value="1"/>
</dbReference>
<keyword evidence="1" id="KW-1133">Transmembrane helix</keyword>
<evidence type="ECO:0000313" key="6">
    <source>
        <dbReference type="Proteomes" id="UP000014570"/>
    </source>
</evidence>
<dbReference type="InterPro" id="IPR057165">
    <property type="entry name" value="DUF7843"/>
</dbReference>
<evidence type="ECO:0000256" key="1">
    <source>
        <dbReference type="SAM" id="Phobius"/>
    </source>
</evidence>
<feature type="domain" description="DUF7840" evidence="3">
    <location>
        <begin position="422"/>
        <end position="652"/>
    </location>
</feature>
<dbReference type="Proteomes" id="UP000014570">
    <property type="component" value="Unassembled WGS sequence"/>
</dbReference>
<evidence type="ECO:0000259" key="4">
    <source>
        <dbReference type="Pfam" id="PF25225"/>
    </source>
</evidence>
<dbReference type="GeneID" id="61173588"/>
<reference evidence="5 6" key="1">
    <citation type="submission" date="2013-04" db="EMBL/GenBank/DDBJ databases">
        <authorList>
            <person name="Harkins D.M."/>
            <person name="Durkin A.S."/>
            <person name="Brinkac L.M."/>
            <person name="Haft D.H."/>
            <person name="Selengut J.D."/>
            <person name="Sanka R."/>
            <person name="DePew J."/>
            <person name="Purushe J."/>
            <person name="Chanthongthip A."/>
            <person name="Lattana O."/>
            <person name="Phetsouvanh R."/>
            <person name="Newton P.N."/>
            <person name="Vinetz J.M."/>
            <person name="Sutton G.G."/>
            <person name="Nierman W.C."/>
            <person name="Fouts D.E."/>
        </authorList>
    </citation>
    <scope>NUCLEOTIDE SEQUENCE [LARGE SCALE GENOMIC DNA]</scope>
    <source>
        <strain evidence="5 6">UI 09931</strain>
    </source>
</reference>
<feature type="domain" description="DUF7843" evidence="4">
    <location>
        <begin position="53"/>
        <end position="127"/>
    </location>
</feature>